<protein>
    <recommendedName>
        <fullName evidence="3">DUF3307 domain-containing protein</fullName>
    </recommendedName>
</protein>
<evidence type="ECO:0000256" key="1">
    <source>
        <dbReference type="SAM" id="Phobius"/>
    </source>
</evidence>
<evidence type="ECO:0000313" key="2">
    <source>
        <dbReference type="EMBL" id="KKN99598.1"/>
    </source>
</evidence>
<gene>
    <name evidence="2" type="ORF">LCGC14_0136890</name>
</gene>
<name>A0A0F9Y4J9_9ZZZZ</name>
<accession>A0A0F9Y4J9</accession>
<dbReference type="EMBL" id="LAZR01000046">
    <property type="protein sequence ID" value="KKN99598.1"/>
    <property type="molecule type" value="Genomic_DNA"/>
</dbReference>
<feature type="transmembrane region" description="Helical" evidence="1">
    <location>
        <begin position="219"/>
        <end position="242"/>
    </location>
</feature>
<sequence length="244" mass="26775">MSEVTALLLFILIHIVATMLIYMFPLAADASAAGRVRWIAAKAVPYGLAVGLVMLIAAFGTGWSLLIGLLVLASQFTMEWLKQSRVCCFSVDLVLTHLLPLAMLLAIWFSFTHNWYGLGELILELLGPKPLIALIAYLFILHPTSALISQLLRPWLNHADLTDEASLKHAGKLIGFLERFLIVTFVLLGQWSAIGFLLAAKSIMRFNDTRTAKRPVSEYVLLGTLLSFTFSLMVGIGLSGVLSS</sequence>
<keyword evidence="1" id="KW-0812">Transmembrane</keyword>
<organism evidence="2">
    <name type="scientific">marine sediment metagenome</name>
    <dbReference type="NCBI Taxonomy" id="412755"/>
    <lineage>
        <taxon>unclassified sequences</taxon>
        <taxon>metagenomes</taxon>
        <taxon>ecological metagenomes</taxon>
    </lineage>
</organism>
<keyword evidence="1" id="KW-0472">Membrane</keyword>
<dbReference type="AlphaFoldDB" id="A0A0F9Y4J9"/>
<feature type="transmembrane region" description="Helical" evidence="1">
    <location>
        <begin position="48"/>
        <end position="74"/>
    </location>
</feature>
<feature type="transmembrane region" description="Helical" evidence="1">
    <location>
        <begin position="86"/>
        <end position="111"/>
    </location>
</feature>
<feature type="transmembrane region" description="Helical" evidence="1">
    <location>
        <begin position="173"/>
        <end position="199"/>
    </location>
</feature>
<reference evidence="2" key="1">
    <citation type="journal article" date="2015" name="Nature">
        <title>Complex archaea that bridge the gap between prokaryotes and eukaryotes.</title>
        <authorList>
            <person name="Spang A."/>
            <person name="Saw J.H."/>
            <person name="Jorgensen S.L."/>
            <person name="Zaremba-Niedzwiedzka K."/>
            <person name="Martijn J."/>
            <person name="Lind A.E."/>
            <person name="van Eijk R."/>
            <person name="Schleper C."/>
            <person name="Guy L."/>
            <person name="Ettema T.J."/>
        </authorList>
    </citation>
    <scope>NUCLEOTIDE SEQUENCE</scope>
</reference>
<comment type="caution">
    <text evidence="2">The sequence shown here is derived from an EMBL/GenBank/DDBJ whole genome shotgun (WGS) entry which is preliminary data.</text>
</comment>
<evidence type="ECO:0008006" key="3">
    <source>
        <dbReference type="Google" id="ProtNLM"/>
    </source>
</evidence>
<feature type="transmembrane region" description="Helical" evidence="1">
    <location>
        <begin position="7"/>
        <end position="28"/>
    </location>
</feature>
<keyword evidence="1" id="KW-1133">Transmembrane helix</keyword>
<proteinExistence type="predicted"/>